<evidence type="ECO:0000256" key="5">
    <source>
        <dbReference type="ARBA" id="ARBA00037982"/>
    </source>
</evidence>
<feature type="compositionally biased region" description="Pro residues" evidence="6">
    <location>
        <begin position="1"/>
        <end position="11"/>
    </location>
</feature>
<dbReference type="EMBL" id="JOJP01000001">
    <property type="protein sequence ID" value="KEI72816.1"/>
    <property type="molecule type" value="Genomic_DNA"/>
</dbReference>
<dbReference type="InterPro" id="IPR050339">
    <property type="entry name" value="CC_SR_Kinase"/>
</dbReference>
<sequence>MPNEISPPPMTQPSAPASDQSARTALEERKSIWRGSSLTKHHTVSRVKLEFTLIAKGADKQVFEAKNLNDRKVVVYTPVRKLFGLYSREAALKQEYQKTQEIKRSVSDSTHLAVDMKPLTGQDRIDDQFSLETAKAAGDLEATIQNKATTFGQRLDYCVQYLDGLMNLHGADMAHGDLKPENCLIYDDGSLKIADFGKTEKLPNNKTKMYKGNLRFCPPEGVLSIKSDVYGSALLIIRALEETGSVLDKNGCLLPIPEEDRESGVTGMGRGIDKYVVEHKEFLAIDSQSLAGKITKRLPRQIKLAHLPKTQQKEQRKLIVNYIKTLANKLHNQGYFTEKSAENLTQLLIDMTTRNPLLRITAREAFSRFKALQNDVGIEK</sequence>
<evidence type="ECO:0000259" key="7">
    <source>
        <dbReference type="PROSITE" id="PS50011"/>
    </source>
</evidence>
<dbReference type="Pfam" id="PF00069">
    <property type="entry name" value="Pkinase"/>
    <property type="match status" value="1"/>
</dbReference>
<dbReference type="Proteomes" id="UP000027997">
    <property type="component" value="Unassembled WGS sequence"/>
</dbReference>
<dbReference type="PROSITE" id="PS00108">
    <property type="entry name" value="PROTEIN_KINASE_ST"/>
    <property type="match status" value="1"/>
</dbReference>
<evidence type="ECO:0000256" key="2">
    <source>
        <dbReference type="ARBA" id="ARBA00022741"/>
    </source>
</evidence>
<keyword evidence="9" id="KW-1185">Reference proteome</keyword>
<gene>
    <name evidence="8" type="ORF">GV64_20690</name>
</gene>
<dbReference type="AlphaFoldDB" id="A0A081KF90"/>
<dbReference type="PANTHER" id="PTHR11042">
    <property type="entry name" value="EUKARYOTIC TRANSLATION INITIATION FACTOR 2-ALPHA KINASE EIF2-ALPHA KINASE -RELATED"/>
    <property type="match status" value="1"/>
</dbReference>
<feature type="compositionally biased region" description="Polar residues" evidence="6">
    <location>
        <begin position="12"/>
        <end position="23"/>
    </location>
</feature>
<evidence type="ECO:0000256" key="3">
    <source>
        <dbReference type="ARBA" id="ARBA00022777"/>
    </source>
</evidence>
<keyword evidence="2" id="KW-0547">Nucleotide-binding</keyword>
<dbReference type="GO" id="GO:0005524">
    <property type="term" value="F:ATP binding"/>
    <property type="evidence" value="ECO:0007669"/>
    <property type="project" value="UniProtKB-KW"/>
</dbReference>
<keyword evidence="4" id="KW-0067">ATP-binding</keyword>
<evidence type="ECO:0000256" key="1">
    <source>
        <dbReference type="ARBA" id="ARBA00022679"/>
    </source>
</evidence>
<dbReference type="GO" id="GO:0005737">
    <property type="term" value="C:cytoplasm"/>
    <property type="evidence" value="ECO:0007669"/>
    <property type="project" value="TreeGrafter"/>
</dbReference>
<dbReference type="Gene3D" id="1.10.510.10">
    <property type="entry name" value="Transferase(Phosphotransferase) domain 1"/>
    <property type="match status" value="1"/>
</dbReference>
<dbReference type="eggNOG" id="COG0515">
    <property type="taxonomic scope" value="Bacteria"/>
</dbReference>
<accession>A0A081KF90</accession>
<dbReference type="GO" id="GO:0004672">
    <property type="term" value="F:protein kinase activity"/>
    <property type="evidence" value="ECO:0007669"/>
    <property type="project" value="InterPro"/>
</dbReference>
<name>A0A081KF90_9GAMM</name>
<dbReference type="SMART" id="SM00220">
    <property type="entry name" value="S_TKc"/>
    <property type="match status" value="1"/>
</dbReference>
<comment type="caution">
    <text evidence="8">The sequence shown here is derived from an EMBL/GenBank/DDBJ whole genome shotgun (WGS) entry which is preliminary data.</text>
</comment>
<dbReference type="SUPFAM" id="SSF56112">
    <property type="entry name" value="Protein kinase-like (PK-like)"/>
    <property type="match status" value="1"/>
</dbReference>
<dbReference type="InterPro" id="IPR011009">
    <property type="entry name" value="Kinase-like_dom_sf"/>
</dbReference>
<dbReference type="InterPro" id="IPR000719">
    <property type="entry name" value="Prot_kinase_dom"/>
</dbReference>
<evidence type="ECO:0000313" key="9">
    <source>
        <dbReference type="Proteomes" id="UP000027997"/>
    </source>
</evidence>
<keyword evidence="3" id="KW-0418">Kinase</keyword>
<evidence type="ECO:0000256" key="6">
    <source>
        <dbReference type="SAM" id="MobiDB-lite"/>
    </source>
</evidence>
<reference evidence="8 9" key="1">
    <citation type="submission" date="2014-06" db="EMBL/GenBank/DDBJ databases">
        <title>Whole Genome Sequences of Three Symbiotic Endozoicomonas Bacteria.</title>
        <authorList>
            <person name="Neave M.J."/>
            <person name="Apprill A."/>
            <person name="Voolstra C.R."/>
        </authorList>
    </citation>
    <scope>NUCLEOTIDE SEQUENCE [LARGE SCALE GENOMIC DNA]</scope>
    <source>
        <strain evidence="8 9">DSM 22380</strain>
    </source>
</reference>
<protein>
    <recommendedName>
        <fullName evidence="7">Protein kinase domain-containing protein</fullName>
    </recommendedName>
</protein>
<keyword evidence="1" id="KW-0808">Transferase</keyword>
<dbReference type="InterPro" id="IPR008271">
    <property type="entry name" value="Ser/Thr_kinase_AS"/>
</dbReference>
<feature type="region of interest" description="Disordered" evidence="6">
    <location>
        <begin position="1"/>
        <end position="25"/>
    </location>
</feature>
<dbReference type="STRING" id="305900.GV64_20690"/>
<proteinExistence type="inferred from homology"/>
<comment type="similarity">
    <text evidence="5">Belongs to the protein kinase superfamily. Ser/Thr protein kinase family. GCN2 subfamily.</text>
</comment>
<organism evidence="8 9">
    <name type="scientific">Endozoicomonas elysicola</name>
    <dbReference type="NCBI Taxonomy" id="305900"/>
    <lineage>
        <taxon>Bacteria</taxon>
        <taxon>Pseudomonadati</taxon>
        <taxon>Pseudomonadota</taxon>
        <taxon>Gammaproteobacteria</taxon>
        <taxon>Oceanospirillales</taxon>
        <taxon>Endozoicomonadaceae</taxon>
        <taxon>Endozoicomonas</taxon>
    </lineage>
</organism>
<evidence type="ECO:0000256" key="4">
    <source>
        <dbReference type="ARBA" id="ARBA00022840"/>
    </source>
</evidence>
<dbReference type="PROSITE" id="PS50011">
    <property type="entry name" value="PROTEIN_KINASE_DOM"/>
    <property type="match status" value="1"/>
</dbReference>
<evidence type="ECO:0000313" key="8">
    <source>
        <dbReference type="EMBL" id="KEI72816.1"/>
    </source>
</evidence>
<feature type="domain" description="Protein kinase" evidence="7">
    <location>
        <begin position="48"/>
        <end position="372"/>
    </location>
</feature>